<gene>
    <name evidence="2" type="ORF">RY831_27405</name>
</gene>
<dbReference type="Proteomes" id="UP001352263">
    <property type="component" value="Unassembled WGS sequence"/>
</dbReference>
<dbReference type="InterPro" id="IPR042230">
    <property type="entry name" value="CusF_sf"/>
</dbReference>
<evidence type="ECO:0000256" key="1">
    <source>
        <dbReference type="SAM" id="SignalP"/>
    </source>
</evidence>
<dbReference type="InterPro" id="IPR021647">
    <property type="entry name" value="CusF_Ec"/>
</dbReference>
<dbReference type="Gene3D" id="2.40.50.320">
    <property type="entry name" value="Copper binding periplasmic protein CusF"/>
    <property type="match status" value="1"/>
</dbReference>
<feature type="signal peptide" evidence="1">
    <location>
        <begin position="1"/>
        <end position="23"/>
    </location>
</feature>
<feature type="chain" id="PRO_5045057848" evidence="1">
    <location>
        <begin position="24"/>
        <end position="117"/>
    </location>
</feature>
<sequence length="117" mass="12560">MQKSIYMALWIVGLASFTLVAIADQKAGDQGGRTMKKAASPSTMAEGEVEDVDLATPSITLRHGPIKSKTMEMEPMTMPFAVKDAALLAGVKAGDKVKFIAEYLDGFPTIVTLQVLR</sequence>
<dbReference type="RefSeq" id="WP_326509521.1">
    <property type="nucleotide sequence ID" value="NZ_JAWIIV010000038.1"/>
</dbReference>
<reference evidence="2 3" key="1">
    <citation type="submission" date="2023-10" db="EMBL/GenBank/DDBJ databases">
        <title>Noviherbaspirillum sp. CPCC 100848 genome assembly.</title>
        <authorList>
            <person name="Li X.Y."/>
            <person name="Fang X.M."/>
        </authorList>
    </citation>
    <scope>NUCLEOTIDE SEQUENCE [LARGE SCALE GENOMIC DNA]</scope>
    <source>
        <strain evidence="2 3">CPCC 100848</strain>
    </source>
</reference>
<dbReference type="Pfam" id="PF11604">
    <property type="entry name" value="CusF_Ec"/>
    <property type="match status" value="1"/>
</dbReference>
<evidence type="ECO:0000313" key="2">
    <source>
        <dbReference type="EMBL" id="MEC4722892.1"/>
    </source>
</evidence>
<evidence type="ECO:0000313" key="3">
    <source>
        <dbReference type="Proteomes" id="UP001352263"/>
    </source>
</evidence>
<dbReference type="EMBL" id="JAWIIV010000038">
    <property type="protein sequence ID" value="MEC4722892.1"/>
    <property type="molecule type" value="Genomic_DNA"/>
</dbReference>
<name>A0ABU6JI79_9BURK</name>
<keyword evidence="3" id="KW-1185">Reference proteome</keyword>
<organism evidence="2 3">
    <name type="scientific">Noviherbaspirillum album</name>
    <dbReference type="NCBI Taxonomy" id="3080276"/>
    <lineage>
        <taxon>Bacteria</taxon>
        <taxon>Pseudomonadati</taxon>
        <taxon>Pseudomonadota</taxon>
        <taxon>Betaproteobacteria</taxon>
        <taxon>Burkholderiales</taxon>
        <taxon>Oxalobacteraceae</taxon>
        <taxon>Noviherbaspirillum</taxon>
    </lineage>
</organism>
<protein>
    <submittedName>
        <fullName evidence="2">Copper-binding protein</fullName>
    </submittedName>
</protein>
<keyword evidence="1" id="KW-0732">Signal</keyword>
<comment type="caution">
    <text evidence="2">The sequence shown here is derived from an EMBL/GenBank/DDBJ whole genome shotgun (WGS) entry which is preliminary data.</text>
</comment>
<accession>A0ABU6JI79</accession>
<proteinExistence type="predicted"/>